<dbReference type="Proteomes" id="UP000070501">
    <property type="component" value="Unassembled WGS sequence"/>
</dbReference>
<dbReference type="AlphaFoldDB" id="A0A136JH62"/>
<evidence type="ECO:0000313" key="4">
    <source>
        <dbReference type="Proteomes" id="UP000070501"/>
    </source>
</evidence>
<dbReference type="STRING" id="196109.A0A136JH62"/>
<dbReference type="PANTHER" id="PTHR28094">
    <property type="entry name" value="MEIOTICALLY UP-REGULATED GENE 113 PROTEIN"/>
    <property type="match status" value="1"/>
</dbReference>
<sequence length="481" mass="53506">MPNPSVSDFISFHNLKPHERHQCIYITKEGMKTGSKTTCTLKSKNQRARELFNLLNSTDVEVVDLGLLREYAKASCCAMHQKKIVGMRLLDPLAERWLGEIRQRRLEIGFDTLAAVSGTSPGGAYLSPPVEAAAALPPHPVFRAHIGERGQTVVSKLRQPLKTRGRLYIYARGDAPGFLKIGWTAGNVMDRLESWGRKCGYSPILVHNTPVIRHAERAETLVHYELEQEWRAEEQCLECGKRHVEWFEVSRERAVRVVNSWAALMTLPDSMYDEEGEIVDSWASIVDAVAAQNRPVTAERLLEYYQRHCDIDIAAIASARVAYLTEQSTMETSSPPVSSWSTMEAINSQRTIRDGRESAHSETFTAAETVVPAPRKSARLQALTDLQPPPAPHTNPEVLLAVNAEASSIPGSLEEERRASSSQTTNTVTKVPSDESSQACISIETRQNEGPQHLYHGRNLTAAEATCERSCIQPAQPYTIL</sequence>
<evidence type="ECO:0000256" key="1">
    <source>
        <dbReference type="SAM" id="MobiDB-lite"/>
    </source>
</evidence>
<feature type="region of interest" description="Disordered" evidence="1">
    <location>
        <begin position="409"/>
        <end position="437"/>
    </location>
</feature>
<evidence type="ECO:0000313" key="3">
    <source>
        <dbReference type="EMBL" id="KXJ96484.1"/>
    </source>
</evidence>
<feature type="compositionally biased region" description="Polar residues" evidence="1">
    <location>
        <begin position="420"/>
        <end position="437"/>
    </location>
</feature>
<keyword evidence="4" id="KW-1185">Reference proteome</keyword>
<proteinExistence type="predicted"/>
<evidence type="ECO:0000259" key="2">
    <source>
        <dbReference type="SMART" id="SM00974"/>
    </source>
</evidence>
<dbReference type="InterPro" id="IPR018306">
    <property type="entry name" value="Phage_T5_Orf172_DNA-bd"/>
</dbReference>
<dbReference type="PANTHER" id="PTHR28094:SF1">
    <property type="entry name" value="MEIOTICALLY UP-REGULATED GENE 113 PROTEIN"/>
    <property type="match status" value="1"/>
</dbReference>
<organism evidence="3 4">
    <name type="scientific">Microdochium bolleyi</name>
    <dbReference type="NCBI Taxonomy" id="196109"/>
    <lineage>
        <taxon>Eukaryota</taxon>
        <taxon>Fungi</taxon>
        <taxon>Dikarya</taxon>
        <taxon>Ascomycota</taxon>
        <taxon>Pezizomycotina</taxon>
        <taxon>Sordariomycetes</taxon>
        <taxon>Xylariomycetidae</taxon>
        <taxon>Xylariales</taxon>
        <taxon>Microdochiaceae</taxon>
        <taxon>Microdochium</taxon>
    </lineage>
</organism>
<dbReference type="Pfam" id="PF10544">
    <property type="entry name" value="T5orf172"/>
    <property type="match status" value="1"/>
</dbReference>
<dbReference type="SMART" id="SM00974">
    <property type="entry name" value="T5orf172"/>
    <property type="match status" value="1"/>
</dbReference>
<dbReference type="InterPro" id="IPR053006">
    <property type="entry name" value="Meiosis_regulatory"/>
</dbReference>
<protein>
    <submittedName>
        <fullName evidence="3">Meiotically up-regulated gene 113-domain-containing protein</fullName>
    </submittedName>
</protein>
<name>A0A136JH62_9PEZI</name>
<dbReference type="OrthoDB" id="4740599at2759"/>
<feature type="domain" description="Bacteriophage T5 Orf172 DNA-binding" evidence="2">
    <location>
        <begin position="173"/>
        <end position="261"/>
    </location>
</feature>
<dbReference type="EMBL" id="KQ964245">
    <property type="protein sequence ID" value="KXJ96484.1"/>
    <property type="molecule type" value="Genomic_DNA"/>
</dbReference>
<accession>A0A136JH62</accession>
<dbReference type="InParanoid" id="A0A136JH62"/>
<gene>
    <name evidence="3" type="ORF">Micbo1qcDRAFT_210755</name>
</gene>
<reference evidence="4" key="1">
    <citation type="submission" date="2016-02" db="EMBL/GenBank/DDBJ databases">
        <title>Draft genome sequence of Microdochium bolleyi, a fungal endophyte of beachgrass.</title>
        <authorList>
            <consortium name="DOE Joint Genome Institute"/>
            <person name="David A.S."/>
            <person name="May G."/>
            <person name="Haridas S."/>
            <person name="Lim J."/>
            <person name="Wang M."/>
            <person name="Labutti K."/>
            <person name="Lipzen A."/>
            <person name="Barry K."/>
            <person name="Grigoriev I.V."/>
        </authorList>
    </citation>
    <scope>NUCLEOTIDE SEQUENCE [LARGE SCALE GENOMIC DNA]</scope>
    <source>
        <strain evidence="4">J235TASD1</strain>
    </source>
</reference>